<evidence type="ECO:0000256" key="5">
    <source>
        <dbReference type="ARBA" id="ARBA00022771"/>
    </source>
</evidence>
<accession>A0AB34HNR5</accession>
<dbReference type="InterPro" id="IPR047546">
    <property type="entry name" value="Rcat_RBR_RNF216"/>
</dbReference>
<evidence type="ECO:0000256" key="2">
    <source>
        <dbReference type="ARBA" id="ARBA00022679"/>
    </source>
</evidence>
<dbReference type="PANTHER" id="PTHR22770:SF47">
    <property type="entry name" value="E3 UBIQUITIN-PROTEIN LIGASE RNF216"/>
    <property type="match status" value="1"/>
</dbReference>
<sequence length="315" mass="35719">MPEKPHTDLQESRCDIGSKQWLRGDPLQLTQLGQETCRKCQGLWKEHNGLTCEELAEKDDIKYRTSIEEKMTAARIRKCHKCGTGLIKSEGCNRMSCRCGAQMCYLCRVSINGYDHFCQHPRSPGAPCQECSRCSLWTDPTEDDEKLIEEIQKEAEEEQKRKNGGKCSPRQALCSLTPCAQGRRGPRCWLASGSWHSTQPGTTGECCPSENTFKRIGPPLEKPPEKVQRIEALPRPVPQNLHQPQIPPYAFVHPAFPLPPVRPMFNNFPLNMGPIPAPYVPPLPNVRVNYDFAPVHVPLEHNLPMHFGPQPRHRF</sequence>
<evidence type="ECO:0000256" key="4">
    <source>
        <dbReference type="ARBA" id="ARBA00022737"/>
    </source>
</evidence>
<evidence type="ECO:0000256" key="1">
    <source>
        <dbReference type="ARBA" id="ARBA00004906"/>
    </source>
</evidence>
<proteinExistence type="predicted"/>
<dbReference type="AlphaFoldDB" id="A0AB34HNR5"/>
<dbReference type="PROSITE" id="PS51873">
    <property type="entry name" value="TRIAD"/>
    <property type="match status" value="1"/>
</dbReference>
<keyword evidence="7" id="KW-0862">Zinc</keyword>
<keyword evidence="2" id="KW-0808">Transferase</keyword>
<reference evidence="9 10" key="1">
    <citation type="submission" date="2022-11" db="EMBL/GenBank/DDBJ databases">
        <title>Whole genome sequence of Eschrichtius robustus ER-17-0199.</title>
        <authorList>
            <person name="Bruniche-Olsen A."/>
            <person name="Black A.N."/>
            <person name="Fields C.J."/>
            <person name="Walden K."/>
            <person name="Dewoody J.A."/>
        </authorList>
    </citation>
    <scope>NUCLEOTIDE SEQUENCE [LARGE SCALE GENOMIC DNA]</scope>
    <source>
        <strain evidence="9">ER-17-0199</strain>
        <tissue evidence="9">Blubber</tissue>
    </source>
</reference>
<feature type="domain" description="RING-type" evidence="8">
    <location>
        <begin position="1"/>
        <end position="132"/>
    </location>
</feature>
<dbReference type="Pfam" id="PF26200">
    <property type="entry name" value="Rcat_RNF216"/>
    <property type="match status" value="1"/>
</dbReference>
<keyword evidence="4" id="KW-0677">Repeat</keyword>
<evidence type="ECO:0000256" key="3">
    <source>
        <dbReference type="ARBA" id="ARBA00022723"/>
    </source>
</evidence>
<evidence type="ECO:0000259" key="8">
    <source>
        <dbReference type="PROSITE" id="PS51873"/>
    </source>
</evidence>
<name>A0AB34HNR5_ESCRO</name>
<dbReference type="GO" id="GO:0016740">
    <property type="term" value="F:transferase activity"/>
    <property type="evidence" value="ECO:0007669"/>
    <property type="project" value="UniProtKB-KW"/>
</dbReference>
<dbReference type="InterPro" id="IPR051628">
    <property type="entry name" value="LUBAC_E3_Ligases"/>
</dbReference>
<evidence type="ECO:0000313" key="9">
    <source>
        <dbReference type="EMBL" id="KAJ8792700.1"/>
    </source>
</evidence>
<evidence type="ECO:0000256" key="7">
    <source>
        <dbReference type="ARBA" id="ARBA00022833"/>
    </source>
</evidence>
<keyword evidence="6" id="KW-0833">Ubl conjugation pathway</keyword>
<evidence type="ECO:0000313" key="10">
    <source>
        <dbReference type="Proteomes" id="UP001159641"/>
    </source>
</evidence>
<dbReference type="FunFam" id="1.20.120.1750:FF:000016">
    <property type="entry name" value="E3 ubiquitin-protein ligase RNF216 isoform X1"/>
    <property type="match status" value="1"/>
</dbReference>
<organism evidence="9 10">
    <name type="scientific">Eschrichtius robustus</name>
    <name type="common">California gray whale</name>
    <name type="synonym">Eschrichtius gibbosus</name>
    <dbReference type="NCBI Taxonomy" id="9764"/>
    <lineage>
        <taxon>Eukaryota</taxon>
        <taxon>Metazoa</taxon>
        <taxon>Chordata</taxon>
        <taxon>Craniata</taxon>
        <taxon>Vertebrata</taxon>
        <taxon>Euteleostomi</taxon>
        <taxon>Mammalia</taxon>
        <taxon>Eutheria</taxon>
        <taxon>Laurasiatheria</taxon>
        <taxon>Artiodactyla</taxon>
        <taxon>Whippomorpha</taxon>
        <taxon>Cetacea</taxon>
        <taxon>Mysticeti</taxon>
        <taxon>Eschrichtiidae</taxon>
        <taxon>Eschrichtius</taxon>
    </lineage>
</organism>
<keyword evidence="5" id="KW-0863">Zinc-finger</keyword>
<comment type="pathway">
    <text evidence="1">Protein modification; protein ubiquitination.</text>
</comment>
<evidence type="ECO:0000256" key="6">
    <source>
        <dbReference type="ARBA" id="ARBA00022786"/>
    </source>
</evidence>
<dbReference type="EMBL" id="JAIQCJ010001083">
    <property type="protein sequence ID" value="KAJ8792700.1"/>
    <property type="molecule type" value="Genomic_DNA"/>
</dbReference>
<dbReference type="Gene3D" id="1.20.120.1750">
    <property type="match status" value="1"/>
</dbReference>
<keyword evidence="10" id="KW-1185">Reference proteome</keyword>
<dbReference type="SUPFAM" id="SSF57850">
    <property type="entry name" value="RING/U-box"/>
    <property type="match status" value="1"/>
</dbReference>
<dbReference type="PANTHER" id="PTHR22770">
    <property type="entry name" value="UBIQUITIN CONJUGATING ENZYME 7 INTERACTING PROTEIN-RELATED"/>
    <property type="match status" value="1"/>
</dbReference>
<comment type="caution">
    <text evidence="9">The sequence shown here is derived from an EMBL/GenBank/DDBJ whole genome shotgun (WGS) entry which is preliminary data.</text>
</comment>
<dbReference type="CDD" id="cd20353">
    <property type="entry name" value="Rcat_RBR_RNF216"/>
    <property type="match status" value="1"/>
</dbReference>
<dbReference type="GO" id="GO:0008270">
    <property type="term" value="F:zinc ion binding"/>
    <property type="evidence" value="ECO:0007669"/>
    <property type="project" value="UniProtKB-KW"/>
</dbReference>
<dbReference type="Proteomes" id="UP001159641">
    <property type="component" value="Unassembled WGS sequence"/>
</dbReference>
<gene>
    <name evidence="9" type="ORF">J1605_019520</name>
</gene>
<protein>
    <recommendedName>
        <fullName evidence="8">RING-type domain-containing protein</fullName>
    </recommendedName>
</protein>
<dbReference type="InterPro" id="IPR044066">
    <property type="entry name" value="TRIAD_supradom"/>
</dbReference>
<keyword evidence="3" id="KW-0479">Metal-binding</keyword>